<dbReference type="EMBL" id="BONF01000036">
    <property type="protein sequence ID" value="GIF84293.1"/>
    <property type="molecule type" value="Genomic_DNA"/>
</dbReference>
<evidence type="ECO:0000313" key="3">
    <source>
        <dbReference type="Proteomes" id="UP000601223"/>
    </source>
</evidence>
<evidence type="ECO:0000256" key="1">
    <source>
        <dbReference type="SAM" id="Phobius"/>
    </source>
</evidence>
<gene>
    <name evidence="2" type="ORF">Cba03nite_56420</name>
</gene>
<evidence type="ECO:0008006" key="4">
    <source>
        <dbReference type="Google" id="ProtNLM"/>
    </source>
</evidence>
<evidence type="ECO:0000313" key="2">
    <source>
        <dbReference type="EMBL" id="GIF84293.1"/>
    </source>
</evidence>
<feature type="transmembrane region" description="Helical" evidence="1">
    <location>
        <begin position="239"/>
        <end position="260"/>
    </location>
</feature>
<organism evidence="2 3">
    <name type="scientific">Catellatospora bangladeshensis</name>
    <dbReference type="NCBI Taxonomy" id="310355"/>
    <lineage>
        <taxon>Bacteria</taxon>
        <taxon>Bacillati</taxon>
        <taxon>Actinomycetota</taxon>
        <taxon>Actinomycetes</taxon>
        <taxon>Micromonosporales</taxon>
        <taxon>Micromonosporaceae</taxon>
        <taxon>Catellatospora</taxon>
    </lineage>
</organism>
<keyword evidence="1" id="KW-0472">Membrane</keyword>
<feature type="transmembrane region" description="Helical" evidence="1">
    <location>
        <begin position="125"/>
        <end position="144"/>
    </location>
</feature>
<feature type="transmembrane region" description="Helical" evidence="1">
    <location>
        <begin position="280"/>
        <end position="300"/>
    </location>
</feature>
<protein>
    <recommendedName>
        <fullName evidence="4">Glycerophosphoryl diester phosphodiesterase membrane domain-containing protein</fullName>
    </recommendedName>
</protein>
<reference evidence="2 3" key="1">
    <citation type="submission" date="2021-01" db="EMBL/GenBank/DDBJ databases">
        <title>Whole genome shotgun sequence of Catellatospora bangladeshensis NBRC 107357.</title>
        <authorList>
            <person name="Komaki H."/>
            <person name="Tamura T."/>
        </authorList>
    </citation>
    <scope>NUCLEOTIDE SEQUENCE [LARGE SCALE GENOMIC DNA]</scope>
    <source>
        <strain evidence="2 3">NBRC 107357</strain>
    </source>
</reference>
<dbReference type="AlphaFoldDB" id="A0A8J3JPD6"/>
<feature type="transmembrane region" description="Helical" evidence="1">
    <location>
        <begin position="178"/>
        <end position="197"/>
    </location>
</feature>
<keyword evidence="3" id="KW-1185">Reference proteome</keyword>
<comment type="caution">
    <text evidence="2">The sequence shown here is derived from an EMBL/GenBank/DDBJ whole genome shotgun (WGS) entry which is preliminary data.</text>
</comment>
<dbReference type="Proteomes" id="UP000601223">
    <property type="component" value="Unassembled WGS sequence"/>
</dbReference>
<sequence>MAHLAAPRADLELSMSDLTPNPYDSGVPSAPGVGYLPPQSAYVQPGADPYYDPLVAPQHGGVGGWFNRIGQLFRRSWRSTLVILAVTQLVPSVVLGIAGVVAVAYFGLSALQLNPATGEATLDAAGLIAILGAMLAVIILLYVVQLAGYAAATHSVVRQAAGETVTLGESFGYGFRRCWSMFAWYVPVALMVVAGALACVLPAFYVMAGTALVGPVLLFERRNPIGRSFQMLHRSGGRVLGRLALIVLISIAASTVVSGFESAIEAGFSAVNSEGFGPSVEGVAILSLGLVVSIVFGVVVQLPVTMFQFAGVLLAYTEQRGYEGATTPQLNAELR</sequence>
<keyword evidence="1" id="KW-0812">Transmembrane</keyword>
<feature type="transmembrane region" description="Helical" evidence="1">
    <location>
        <begin position="81"/>
        <end position="105"/>
    </location>
</feature>
<name>A0A8J3JPD6_9ACTN</name>
<keyword evidence="1" id="KW-1133">Transmembrane helix</keyword>
<proteinExistence type="predicted"/>
<accession>A0A8J3JPD6</accession>